<protein>
    <recommendedName>
        <fullName evidence="3">Response regulator</fullName>
    </recommendedName>
</protein>
<evidence type="ECO:0000313" key="1">
    <source>
        <dbReference type="EMBL" id="MCE4122668.1"/>
    </source>
</evidence>
<gene>
    <name evidence="1" type="ORF">LYY06_10390</name>
</gene>
<comment type="caution">
    <text evidence="1">The sequence shown here is derived from an EMBL/GenBank/DDBJ whole genome shotgun (WGS) entry which is preliminary data.</text>
</comment>
<dbReference type="Proteomes" id="UP001200307">
    <property type="component" value="Unassembled WGS sequence"/>
</dbReference>
<organism evidence="1 2">
    <name type="scientific">Segatella copri</name>
    <dbReference type="NCBI Taxonomy" id="165179"/>
    <lineage>
        <taxon>Bacteria</taxon>
        <taxon>Pseudomonadati</taxon>
        <taxon>Bacteroidota</taxon>
        <taxon>Bacteroidia</taxon>
        <taxon>Bacteroidales</taxon>
        <taxon>Prevotellaceae</taxon>
        <taxon>Segatella</taxon>
    </lineage>
</organism>
<name>A0AAW4YLE6_9BACT</name>
<evidence type="ECO:0000313" key="2">
    <source>
        <dbReference type="Proteomes" id="UP001200307"/>
    </source>
</evidence>
<dbReference type="AlphaFoldDB" id="A0AAW4YLE6"/>
<proteinExistence type="predicted"/>
<dbReference type="RefSeq" id="WP_233339396.1">
    <property type="nucleotide sequence ID" value="NZ_JAJTVO010000018.1"/>
</dbReference>
<accession>A0AAW4YLE6</accession>
<sequence length="344" mass="39408">MKILYIDDQGTDSLKLDLEKYGFDVDTSDASEFNSTLAKINEDFDAYVMDFELSACGTGMVDAPTYASTIRTFGQNHKDSPIVLISSDQKIHQFKQDFSSLDLFDKIITKEEFTQKLSKYSKQIVALVNAYKTIKNTDFDICKMLDMDAGETIDFRLQNLISSFKKNQDVYGCSRIVLETVVRSVGMLVGKDLVAARFGIDKTCDDFGSFLEYIAKYKYEGIFSSAYERWWWNGVMAFWNDISEKQSLRRLDATERVAILNSKLGLKLVPATPIKNNFSSYFWTYCKGSLLPLDPSEGYVFMQKELKPWQEEEYISLDYALEVPSARKYLTPTARKEILAYGKK</sequence>
<reference evidence="1" key="1">
    <citation type="submission" date="2021-12" db="EMBL/GenBank/DDBJ databases">
        <authorList>
            <person name="Lv X."/>
        </authorList>
    </citation>
    <scope>NUCLEOTIDE SEQUENCE</scope>
    <source>
        <strain evidence="1">HF2106</strain>
    </source>
</reference>
<evidence type="ECO:0008006" key="3">
    <source>
        <dbReference type="Google" id="ProtNLM"/>
    </source>
</evidence>
<dbReference type="EMBL" id="JAJTVO010000018">
    <property type="protein sequence ID" value="MCE4122668.1"/>
    <property type="molecule type" value="Genomic_DNA"/>
</dbReference>
<dbReference type="Gene3D" id="3.40.50.2300">
    <property type="match status" value="1"/>
</dbReference>